<dbReference type="InterPro" id="IPR000092">
    <property type="entry name" value="Polyprenyl_synt"/>
</dbReference>
<dbReference type="EMBL" id="JBDKXB010000005">
    <property type="protein sequence ID" value="MEY6431997.1"/>
    <property type="molecule type" value="Genomic_DNA"/>
</dbReference>
<keyword evidence="3 7" id="KW-0808">Transferase</keyword>
<dbReference type="SFLD" id="SFLDG01017">
    <property type="entry name" value="Polyprenyl_Transferase_Like"/>
    <property type="match status" value="1"/>
</dbReference>
<evidence type="ECO:0000256" key="7">
    <source>
        <dbReference type="RuleBase" id="RU004466"/>
    </source>
</evidence>
<dbReference type="RefSeq" id="WP_369666373.1">
    <property type="nucleotide sequence ID" value="NZ_JBDKXB010000005.1"/>
</dbReference>
<sequence>MTDSSLAAFTARCQARVETALNRCLPSIDGQPGQLHAAMRYAVLGGGKRIRPTLVYATAEAIGVAPDTVDAPACAVELIHAYSLIHDDLPAMDDDDLRRGRPTCHRAFDEATAILAGDALQTLAFEILVNNDQVPTSARLAMVASLTQASGHRGMVGGQALDLAAAGRGLDREQLETIHRQKTGALIRAAVRMATQADPNLDPAIADRLERYAVCLGLAFQVRDDILDIEGETAVIGKTQGKDRDQAKATYPALLGLDGAKRATEELVAEALACVADRPAAADPLRQLAHYIVHRDH</sequence>
<dbReference type="PANTHER" id="PTHR43281:SF1">
    <property type="entry name" value="FARNESYL DIPHOSPHATE SYNTHASE"/>
    <property type="match status" value="1"/>
</dbReference>
<name>A0ABV4BF71_9GAMM</name>
<reference evidence="8 9" key="1">
    <citation type="submission" date="2024-05" db="EMBL/GenBank/DDBJ databases">
        <title>Genome Sequence and Characterization of the New Strain Purple Sulfur Bacterium of Genus Thioalkalicoccus.</title>
        <authorList>
            <person name="Bryantseva I.A."/>
            <person name="Kyndt J.A."/>
            <person name="Imhoff J.F."/>
        </authorList>
    </citation>
    <scope>NUCLEOTIDE SEQUENCE [LARGE SCALE GENOMIC DNA]</scope>
    <source>
        <strain evidence="8 9">Um2</strain>
    </source>
</reference>
<dbReference type="PROSITE" id="PS00444">
    <property type="entry name" value="POLYPRENYL_SYNTHASE_2"/>
    <property type="match status" value="1"/>
</dbReference>
<comment type="cofactor">
    <cofactor evidence="1">
        <name>Mg(2+)</name>
        <dbReference type="ChEBI" id="CHEBI:18420"/>
    </cofactor>
</comment>
<dbReference type="SUPFAM" id="SSF48576">
    <property type="entry name" value="Terpenoid synthases"/>
    <property type="match status" value="1"/>
</dbReference>
<comment type="similarity">
    <text evidence="2 7">Belongs to the FPP/GGPP synthase family.</text>
</comment>
<dbReference type="CDD" id="cd00685">
    <property type="entry name" value="Trans_IPPS_HT"/>
    <property type="match status" value="1"/>
</dbReference>
<dbReference type="Pfam" id="PF00348">
    <property type="entry name" value="polyprenyl_synt"/>
    <property type="match status" value="1"/>
</dbReference>
<evidence type="ECO:0000256" key="3">
    <source>
        <dbReference type="ARBA" id="ARBA00022679"/>
    </source>
</evidence>
<dbReference type="PROSITE" id="PS00723">
    <property type="entry name" value="POLYPRENYL_SYNTHASE_1"/>
    <property type="match status" value="1"/>
</dbReference>
<dbReference type="EC" id="2.5.1.10" evidence="8"/>
<protein>
    <submittedName>
        <fullName evidence="8">(2E,6E)-farnesyl diphosphate synthase</fullName>
        <ecNumber evidence="8">2.5.1.10</ecNumber>
    </submittedName>
</protein>
<organism evidence="8 9">
    <name type="scientific">Thioalkalicoccus limnaeus</name>
    <dbReference type="NCBI Taxonomy" id="120681"/>
    <lineage>
        <taxon>Bacteria</taxon>
        <taxon>Pseudomonadati</taxon>
        <taxon>Pseudomonadota</taxon>
        <taxon>Gammaproteobacteria</taxon>
        <taxon>Chromatiales</taxon>
        <taxon>Chromatiaceae</taxon>
        <taxon>Thioalkalicoccus</taxon>
    </lineage>
</organism>
<keyword evidence="5" id="KW-0460">Magnesium</keyword>
<comment type="caution">
    <text evidence="8">The sequence shown here is derived from an EMBL/GenBank/DDBJ whole genome shotgun (WGS) entry which is preliminary data.</text>
</comment>
<keyword evidence="4" id="KW-0479">Metal-binding</keyword>
<proteinExistence type="inferred from homology"/>
<dbReference type="GO" id="GO:0004337">
    <property type="term" value="F:(2E,6E)-farnesyl diphosphate synthase activity"/>
    <property type="evidence" value="ECO:0007669"/>
    <property type="project" value="UniProtKB-EC"/>
</dbReference>
<evidence type="ECO:0000313" key="9">
    <source>
        <dbReference type="Proteomes" id="UP001564408"/>
    </source>
</evidence>
<keyword evidence="6" id="KW-0414">Isoprene biosynthesis</keyword>
<dbReference type="NCBIfam" id="NF045485">
    <property type="entry name" value="FPPsyn"/>
    <property type="match status" value="1"/>
</dbReference>
<dbReference type="InterPro" id="IPR033749">
    <property type="entry name" value="Polyprenyl_synt_CS"/>
</dbReference>
<dbReference type="InterPro" id="IPR008949">
    <property type="entry name" value="Isoprenoid_synthase_dom_sf"/>
</dbReference>
<gene>
    <name evidence="8" type="primary">ispA</name>
    <name evidence="8" type="ORF">ABC977_06180</name>
</gene>
<evidence type="ECO:0000256" key="6">
    <source>
        <dbReference type="ARBA" id="ARBA00023229"/>
    </source>
</evidence>
<dbReference type="PANTHER" id="PTHR43281">
    <property type="entry name" value="FARNESYL DIPHOSPHATE SYNTHASE"/>
    <property type="match status" value="1"/>
</dbReference>
<accession>A0ABV4BF71</accession>
<dbReference type="Proteomes" id="UP001564408">
    <property type="component" value="Unassembled WGS sequence"/>
</dbReference>
<dbReference type="InterPro" id="IPR053378">
    <property type="entry name" value="Prenyl_diphosphate_synthase"/>
</dbReference>
<evidence type="ECO:0000256" key="5">
    <source>
        <dbReference type="ARBA" id="ARBA00022842"/>
    </source>
</evidence>
<evidence type="ECO:0000256" key="2">
    <source>
        <dbReference type="ARBA" id="ARBA00006706"/>
    </source>
</evidence>
<dbReference type="SFLD" id="SFLDS00005">
    <property type="entry name" value="Isoprenoid_Synthase_Type_I"/>
    <property type="match status" value="1"/>
</dbReference>
<dbReference type="NCBIfam" id="NF007877">
    <property type="entry name" value="PRK10581.1"/>
    <property type="match status" value="1"/>
</dbReference>
<evidence type="ECO:0000313" key="8">
    <source>
        <dbReference type="EMBL" id="MEY6431997.1"/>
    </source>
</evidence>
<dbReference type="Gene3D" id="1.10.600.10">
    <property type="entry name" value="Farnesyl Diphosphate Synthase"/>
    <property type="match status" value="1"/>
</dbReference>
<keyword evidence="9" id="KW-1185">Reference proteome</keyword>
<evidence type="ECO:0000256" key="4">
    <source>
        <dbReference type="ARBA" id="ARBA00022723"/>
    </source>
</evidence>
<evidence type="ECO:0000256" key="1">
    <source>
        <dbReference type="ARBA" id="ARBA00001946"/>
    </source>
</evidence>